<organism evidence="2 5">
    <name type="scientific">Peronospora belbahrii</name>
    <dbReference type="NCBI Taxonomy" id="622444"/>
    <lineage>
        <taxon>Eukaryota</taxon>
        <taxon>Sar</taxon>
        <taxon>Stramenopiles</taxon>
        <taxon>Oomycota</taxon>
        <taxon>Peronosporomycetes</taxon>
        <taxon>Peronosporales</taxon>
        <taxon>Peronosporaceae</taxon>
        <taxon>Peronospora</taxon>
    </lineage>
</organism>
<feature type="compositionally biased region" description="Low complexity" evidence="1">
    <location>
        <begin position="35"/>
        <end position="49"/>
    </location>
</feature>
<sequence>MSRDDDEVQRRRGRARPRSRAPTSIASMYSPVDCSSSSNSNTSSRQTSSKMKMASLMAVVDDATESKNKRVKVNENEGWEIRNVPISISQLTTSNELLDEQTTPTSLFQNEMPTIIQSFREERRRDDVLAHATVNNGESKIRTINGDASPAAAMRSVYDFYFPSGRTEAHSKFSTAVNRSLKRKRRSGRRAGELVAKELDLLRFGVDAAKLVPQGLVDRVDVHMSRAVLVKVVNNHVINWCNRSGFDPNFLQEITTLLAAYYPCTYPTLLDEVLAGFLLQRPEFVDLLLPAMLKKMSKAGDSVSTTKYPVVDALVRMCSVKMGPDGRGCQDLVCRSLLRCLLEHNGDRFVLSPWIAACAIESSDSVLQNLWRVLLYRTLIGEEKALQEEDDMDWRIGGPAQQIAELLVEEGKLRVCRLSCGFVKLLFVEDGLKNQLVESRSYLIQDCLERAFKYASTSWSSSLMADWLERRRKQQQQDGACVAVSLNDLMDFLVRFTSKLSMKKPEWFVKHILSFILSPQCHAAEQELALRAILHNYMPFVLGGIDYRWLEQTGARNGFSELPVATASVLTEHLDRVGSQSVLCVQKKIELLIGLLVAVDARTSALFLDIWSEAWADDRTTLSWGYVYALLCVTVQDVAEDGSILIQKLQSFTTQVCRSYYQRLSCNFDKDDMQGEAVMKFSKSLNLLLPSTRSVGDMLLQEVLEALVRFAEHHFFAASTLFGNAVILHLGSCDDGGMDISVKRNVVQKSHVEYDRFANSATSPNSSTTSVHVLTRLMKLASVKNEIGEFTLRVLSSGRVVRLLASLLNAGCRRRRQASLLDVLNAVVMSNTSMKLNCDWARQNVVQELVHCAYTGPSSSAKRAITVLQNIFWHTSDGIQALLWVILQQCTTLCCGREQTLNCKKSVFLFDYEGRADTFAELVKAMVITMPVHIVRDVLRFMEQKLTTCSVGKTRTNLFLLLLLRKLVVCELQCSVLLPIVQLAVCPLAPTDLVQIRLIQLQLLKALCTRWIAMRHRSMMTKVVDVEADWKQCEDLVCNERLQSDLRSLAKVPPSTFVGGYFKAERTTCNRALEVLAQGILAFTRQLKQQKLIDEGGTRKTLKRSRIT</sequence>
<dbReference type="AlphaFoldDB" id="A0AAU9L7Y5"/>
<keyword evidence="4" id="KW-1185">Reference proteome</keyword>
<gene>
    <name evidence="3" type="ORF">PBS001_LOCUS4611</name>
    <name evidence="2" type="ORF">PBS003_LOCUS9685</name>
</gene>
<accession>A0AAU9L7Y5</accession>
<dbReference type="Proteomes" id="UP001160483">
    <property type="component" value="Unassembled WGS sequence"/>
</dbReference>
<dbReference type="EMBL" id="CAKKTJ010000337">
    <property type="protein sequence ID" value="CAH0483111.1"/>
    <property type="molecule type" value="Genomic_DNA"/>
</dbReference>
<name>A0AAU9L7Y5_9STRA</name>
<protein>
    <submittedName>
        <fullName evidence="2">Uncharacterized protein</fullName>
    </submittedName>
</protein>
<reference evidence="2 4" key="1">
    <citation type="submission" date="2021-11" db="EMBL/GenBank/DDBJ databases">
        <authorList>
            <person name="Islam A."/>
            <person name="Islam S."/>
            <person name="Flora M.S."/>
            <person name="Rahman M."/>
            <person name="Ziaur R.M."/>
            <person name="Epstein J.H."/>
            <person name="Hassan M."/>
            <person name="Klassen M."/>
            <person name="Woodard K."/>
            <person name="Webb A."/>
            <person name="Webby R.J."/>
            <person name="El Zowalaty M.E."/>
        </authorList>
    </citation>
    <scope>NUCLEOTIDE SEQUENCE</scope>
    <source>
        <strain evidence="3">Pbs1</strain>
        <strain evidence="2">Pbs3</strain>
    </source>
</reference>
<evidence type="ECO:0000256" key="1">
    <source>
        <dbReference type="SAM" id="MobiDB-lite"/>
    </source>
</evidence>
<evidence type="ECO:0000313" key="4">
    <source>
        <dbReference type="Proteomes" id="UP001158986"/>
    </source>
</evidence>
<proteinExistence type="predicted"/>
<evidence type="ECO:0000313" key="2">
    <source>
        <dbReference type="EMBL" id="CAH0483111.1"/>
    </source>
</evidence>
<comment type="caution">
    <text evidence="2">The sequence shown here is derived from an EMBL/GenBank/DDBJ whole genome shotgun (WGS) entry which is preliminary data.</text>
</comment>
<feature type="region of interest" description="Disordered" evidence="1">
    <location>
        <begin position="1"/>
        <end position="52"/>
    </location>
</feature>
<dbReference type="Proteomes" id="UP001158986">
    <property type="component" value="Unassembled WGS sequence"/>
</dbReference>
<evidence type="ECO:0000313" key="5">
    <source>
        <dbReference type="Proteomes" id="UP001160483"/>
    </source>
</evidence>
<dbReference type="EMBL" id="CAKLCB010000255">
    <property type="protein sequence ID" value="CAH0518025.1"/>
    <property type="molecule type" value="Genomic_DNA"/>
</dbReference>
<evidence type="ECO:0000313" key="3">
    <source>
        <dbReference type="EMBL" id="CAH0518025.1"/>
    </source>
</evidence>